<organism evidence="1">
    <name type="scientific">Escherichia coli J53</name>
    <dbReference type="NCBI Taxonomy" id="1144303"/>
    <lineage>
        <taxon>Bacteria</taxon>
        <taxon>Pseudomonadati</taxon>
        <taxon>Pseudomonadota</taxon>
        <taxon>Gammaproteobacteria</taxon>
        <taxon>Enterobacterales</taxon>
        <taxon>Enterobacteriaceae</taxon>
        <taxon>Escherichia</taxon>
    </lineage>
</organism>
<reference evidence="1" key="1">
    <citation type="submission" date="2019-03" db="EMBL/GenBank/DDBJ databases">
        <title>Multiple copies of qnrA1 on an Inc A/C2 plasmid explains enhanced quinolone resistance in an Escherichia coli mutant.</title>
        <authorList>
            <person name="Vinue L."/>
            <person name="Sater M."/>
            <person name="Herriot I."/>
            <person name="Huntley M."/>
            <person name="Jacoby G.A."/>
            <person name="Hooper D.C."/>
        </authorList>
    </citation>
    <scope>NUCLEOTIDE SEQUENCE</scope>
    <source>
        <plasmid evidence="1">pMG252</plasmid>
    </source>
</reference>
<sequence>MYAKASKSSPFEETLRQLSIPEGGRYRAGPWAIRRHHQRHR</sequence>
<protein>
    <submittedName>
        <fullName evidence="1">Uncharacterized protein</fullName>
    </submittedName>
</protein>
<accession>A0A4D6PEK2</accession>
<keyword evidence="1" id="KW-0614">Plasmid</keyword>
<dbReference type="EMBL" id="MK638972">
    <property type="protein sequence ID" value="QCF28680.1"/>
    <property type="molecule type" value="Genomic_DNA"/>
</dbReference>
<name>A0A4D6PEK2_ECOLX</name>
<evidence type="ECO:0000313" key="1">
    <source>
        <dbReference type="EMBL" id="QCF28680.1"/>
    </source>
</evidence>
<geneLocation type="plasmid" evidence="1">
    <name>pMG252</name>
</geneLocation>
<proteinExistence type="predicted"/>
<dbReference type="AlphaFoldDB" id="A0A4D6PEK2"/>